<gene>
    <name evidence="1" type="ORF">B4077_3625</name>
</gene>
<proteinExistence type="predicted"/>
<evidence type="ECO:0000313" key="2">
    <source>
        <dbReference type="Proteomes" id="UP000035214"/>
    </source>
</evidence>
<organism evidence="1 2">
    <name type="scientific">Bacillus cereus</name>
    <dbReference type="NCBI Taxonomy" id="1396"/>
    <lineage>
        <taxon>Bacteria</taxon>
        <taxon>Bacillati</taxon>
        <taxon>Bacillota</taxon>
        <taxon>Bacilli</taxon>
        <taxon>Bacillales</taxon>
        <taxon>Bacillaceae</taxon>
        <taxon>Bacillus</taxon>
        <taxon>Bacillus cereus group</taxon>
    </lineage>
</organism>
<name>A0A0G8F1U5_BACCE</name>
<dbReference type="AlphaFoldDB" id="A0A0G8F1U5"/>
<accession>A0A0G8F1U5</accession>
<comment type="caution">
    <text evidence="1">The sequence shown here is derived from an EMBL/GenBank/DDBJ whole genome shotgun (WGS) entry which is preliminary data.</text>
</comment>
<dbReference type="EMBL" id="LCYI01000019">
    <property type="protein sequence ID" value="KLA30405.1"/>
    <property type="molecule type" value="Genomic_DNA"/>
</dbReference>
<dbReference type="PATRIC" id="fig|1396.428.peg.2920"/>
<protein>
    <submittedName>
        <fullName evidence="1">Uncharacterized protein</fullName>
    </submittedName>
</protein>
<evidence type="ECO:0000313" key="1">
    <source>
        <dbReference type="EMBL" id="KLA30405.1"/>
    </source>
</evidence>
<dbReference type="Proteomes" id="UP000035214">
    <property type="component" value="Unassembled WGS sequence"/>
</dbReference>
<reference evidence="1 2" key="1">
    <citation type="submission" date="2015-04" db="EMBL/GenBank/DDBJ databases">
        <title>Draft Genome Sequences of Eight Spore-Forming Food Isolates of Bacillus cereus Genome sequencing.</title>
        <authorList>
            <person name="Krawcyk A.O."/>
            <person name="de Jong A."/>
            <person name="Eijlander R.T."/>
            <person name="Berendsen E.M."/>
            <person name="Holsappel S."/>
            <person name="Wells-Bennik M."/>
            <person name="Kuipers O.P."/>
        </authorList>
    </citation>
    <scope>NUCLEOTIDE SEQUENCE [LARGE SCALE GENOMIC DNA]</scope>
    <source>
        <strain evidence="1 2">B4077</strain>
    </source>
</reference>
<sequence>MRIWKKNVLLHGFFYVSYEEKANKCYSITIIGLIEMND</sequence>